<proteinExistence type="predicted"/>
<comment type="caution">
    <text evidence="2">The sequence shown here is derived from an EMBL/GenBank/DDBJ whole genome shotgun (WGS) entry which is preliminary data.</text>
</comment>
<sequence length="66" mass="7677">MIRKNKHYFTLVLIILTSLIIKIVLILKYQNSLTLFSDDLNYVKSAAVLVKRGIYIFHNLNEPLSL</sequence>
<accession>W4VDR1</accession>
<protein>
    <submittedName>
        <fullName evidence="2">Uncharacterized protein</fullName>
    </submittedName>
</protein>
<dbReference type="RefSeq" id="WP_243467872.1">
    <property type="nucleotide sequence ID" value="NZ_BAVR01000106.1"/>
</dbReference>
<feature type="transmembrane region" description="Helical" evidence="1">
    <location>
        <begin position="7"/>
        <end position="27"/>
    </location>
</feature>
<dbReference type="Proteomes" id="UP000019109">
    <property type="component" value="Unassembled WGS sequence"/>
</dbReference>
<organism evidence="2 3">
    <name type="scientific">Acetivibrio straminisolvens JCM 21531</name>
    <dbReference type="NCBI Taxonomy" id="1294263"/>
    <lineage>
        <taxon>Bacteria</taxon>
        <taxon>Bacillati</taxon>
        <taxon>Bacillota</taxon>
        <taxon>Clostridia</taxon>
        <taxon>Eubacteriales</taxon>
        <taxon>Oscillospiraceae</taxon>
        <taxon>Acetivibrio</taxon>
    </lineage>
</organism>
<evidence type="ECO:0000313" key="3">
    <source>
        <dbReference type="Proteomes" id="UP000019109"/>
    </source>
</evidence>
<keyword evidence="3" id="KW-1185">Reference proteome</keyword>
<evidence type="ECO:0000256" key="1">
    <source>
        <dbReference type="SAM" id="Phobius"/>
    </source>
</evidence>
<dbReference type="STRING" id="1294263.JCM21531_4549"/>
<keyword evidence="1" id="KW-0472">Membrane</keyword>
<keyword evidence="1" id="KW-1133">Transmembrane helix</keyword>
<evidence type="ECO:0000313" key="2">
    <source>
        <dbReference type="EMBL" id="GAE90894.1"/>
    </source>
</evidence>
<gene>
    <name evidence="2" type="ORF">JCM21531_4549</name>
</gene>
<dbReference type="AlphaFoldDB" id="W4VDR1"/>
<reference evidence="2" key="1">
    <citation type="journal article" date="2014" name="Genome Announc.">
        <title>Draft Genome Sequence of Clostridium straminisolvens Strain JCM 21531T, Isolated from a Cellulose-Degrading Bacterial Community.</title>
        <authorList>
            <person name="Yuki M."/>
            <person name="Oshima K."/>
            <person name="Suda W."/>
            <person name="Sakamoto M."/>
            <person name="Kitamura K."/>
            <person name="Iida T."/>
            <person name="Hattori M."/>
            <person name="Ohkuma M."/>
        </authorList>
    </citation>
    <scope>NUCLEOTIDE SEQUENCE [LARGE SCALE GENOMIC DNA]</scope>
    <source>
        <strain evidence="2">JCM 21531</strain>
    </source>
</reference>
<dbReference type="EMBL" id="BAVR01000106">
    <property type="protein sequence ID" value="GAE90894.1"/>
    <property type="molecule type" value="Genomic_DNA"/>
</dbReference>
<name>W4VDR1_9FIRM</name>
<keyword evidence="1" id="KW-0812">Transmembrane</keyword>